<dbReference type="Proteomes" id="UP000036681">
    <property type="component" value="Unplaced"/>
</dbReference>
<dbReference type="WBParaSite" id="ALUE_0001587501-mRNA-1">
    <property type="protein sequence ID" value="ALUE_0001587501-mRNA-1"/>
    <property type="gene ID" value="ALUE_0001587501"/>
</dbReference>
<proteinExistence type="predicted"/>
<evidence type="ECO:0000313" key="1">
    <source>
        <dbReference type="Proteomes" id="UP000036681"/>
    </source>
</evidence>
<reference evidence="2" key="1">
    <citation type="submission" date="2017-02" db="UniProtKB">
        <authorList>
            <consortium name="WormBaseParasite"/>
        </authorList>
    </citation>
    <scope>IDENTIFICATION</scope>
</reference>
<keyword evidence="1" id="KW-1185">Reference proteome</keyword>
<evidence type="ECO:0000313" key="2">
    <source>
        <dbReference type="WBParaSite" id="ALUE_0001587501-mRNA-1"/>
    </source>
</evidence>
<name>A0A0M3ID28_ASCLU</name>
<organism evidence="1 2">
    <name type="scientific">Ascaris lumbricoides</name>
    <name type="common">Giant roundworm</name>
    <dbReference type="NCBI Taxonomy" id="6252"/>
    <lineage>
        <taxon>Eukaryota</taxon>
        <taxon>Metazoa</taxon>
        <taxon>Ecdysozoa</taxon>
        <taxon>Nematoda</taxon>
        <taxon>Chromadorea</taxon>
        <taxon>Rhabditida</taxon>
        <taxon>Spirurina</taxon>
        <taxon>Ascaridomorpha</taxon>
        <taxon>Ascaridoidea</taxon>
        <taxon>Ascarididae</taxon>
        <taxon>Ascaris</taxon>
    </lineage>
</organism>
<protein>
    <submittedName>
        <fullName evidence="2">Mobile element protein</fullName>
    </submittedName>
</protein>
<sequence>MLATCCECSQYRAYTVSIHRDKDGAIVKHKALS</sequence>
<dbReference type="AlphaFoldDB" id="A0A0M3ID28"/>
<accession>A0A0M3ID28</accession>